<feature type="transmembrane region" description="Helical" evidence="2">
    <location>
        <begin position="27"/>
        <end position="45"/>
    </location>
</feature>
<feature type="region of interest" description="Disordered" evidence="1">
    <location>
        <begin position="79"/>
        <end position="102"/>
    </location>
</feature>
<feature type="transmembrane region" description="Helical" evidence="2">
    <location>
        <begin position="51"/>
        <end position="75"/>
    </location>
</feature>
<name>A0A2L0F3N6_SORCE</name>
<keyword evidence="2" id="KW-1133">Transmembrane helix</keyword>
<gene>
    <name evidence="3" type="ORF">SOCE26_076900</name>
</gene>
<evidence type="ECO:0000256" key="1">
    <source>
        <dbReference type="SAM" id="MobiDB-lite"/>
    </source>
</evidence>
<evidence type="ECO:0000313" key="3">
    <source>
        <dbReference type="EMBL" id="AUX46185.1"/>
    </source>
</evidence>
<evidence type="ECO:0000313" key="4">
    <source>
        <dbReference type="Proteomes" id="UP000238348"/>
    </source>
</evidence>
<dbReference type="AlphaFoldDB" id="A0A2L0F3N6"/>
<dbReference type="Proteomes" id="UP000238348">
    <property type="component" value="Chromosome"/>
</dbReference>
<keyword evidence="2" id="KW-0812">Transmembrane</keyword>
<dbReference type="EMBL" id="CP012673">
    <property type="protein sequence ID" value="AUX46185.1"/>
    <property type="molecule type" value="Genomic_DNA"/>
</dbReference>
<reference evidence="3 4" key="1">
    <citation type="submission" date="2015-09" db="EMBL/GenBank/DDBJ databases">
        <title>Sorangium comparison.</title>
        <authorList>
            <person name="Zaburannyi N."/>
            <person name="Bunk B."/>
            <person name="Overmann J."/>
            <person name="Mueller R."/>
        </authorList>
    </citation>
    <scope>NUCLEOTIDE SEQUENCE [LARGE SCALE GENOMIC DNA]</scope>
    <source>
        <strain evidence="3 4">So ce26</strain>
    </source>
</reference>
<evidence type="ECO:0000256" key="2">
    <source>
        <dbReference type="SAM" id="Phobius"/>
    </source>
</evidence>
<accession>A0A2L0F3N6</accession>
<feature type="region of interest" description="Disordered" evidence="1">
    <location>
        <begin position="1"/>
        <end position="20"/>
    </location>
</feature>
<organism evidence="3 4">
    <name type="scientific">Sorangium cellulosum</name>
    <name type="common">Polyangium cellulosum</name>
    <dbReference type="NCBI Taxonomy" id="56"/>
    <lineage>
        <taxon>Bacteria</taxon>
        <taxon>Pseudomonadati</taxon>
        <taxon>Myxococcota</taxon>
        <taxon>Polyangia</taxon>
        <taxon>Polyangiales</taxon>
        <taxon>Polyangiaceae</taxon>
        <taxon>Sorangium</taxon>
    </lineage>
</organism>
<protein>
    <submittedName>
        <fullName evidence="3">Uncharacterized protein</fullName>
    </submittedName>
</protein>
<proteinExistence type="predicted"/>
<sequence length="102" mass="10185">MSDEAGGAQGGGLSHATSENDVGPDPVIGAGIALLGIFLMGVGGAQGAHYLFNFGVLVAVLGAVLFVLFVTVTALKQRRALGASSRTSSPDTGAAEQRDGRD</sequence>
<keyword evidence="2" id="KW-0472">Membrane</keyword>